<accession>A0A427BB17</accession>
<comment type="caution">
    <text evidence="7">The sequence shown here is derived from an EMBL/GenBank/DDBJ whole genome shotgun (WGS) entry which is preliminary data.</text>
</comment>
<name>A0A427BB17_ENSVE</name>
<organism evidence="7 8">
    <name type="scientific">Ensete ventricosum</name>
    <name type="common">Abyssinian banana</name>
    <name type="synonym">Musa ensete</name>
    <dbReference type="NCBI Taxonomy" id="4639"/>
    <lineage>
        <taxon>Eukaryota</taxon>
        <taxon>Viridiplantae</taxon>
        <taxon>Streptophyta</taxon>
        <taxon>Embryophyta</taxon>
        <taxon>Tracheophyta</taxon>
        <taxon>Spermatophyta</taxon>
        <taxon>Magnoliopsida</taxon>
        <taxon>Liliopsida</taxon>
        <taxon>Zingiberales</taxon>
        <taxon>Musaceae</taxon>
        <taxon>Ensete</taxon>
    </lineage>
</organism>
<evidence type="ECO:0000256" key="3">
    <source>
        <dbReference type="ARBA" id="ARBA00022801"/>
    </source>
</evidence>
<reference evidence="7 8" key="1">
    <citation type="journal article" date="2014" name="Agronomy (Basel)">
        <title>A Draft Genome Sequence for Ensete ventricosum, the Drought-Tolerant Tree Against Hunger.</title>
        <authorList>
            <person name="Harrison J."/>
            <person name="Moore K.A."/>
            <person name="Paszkiewicz K."/>
            <person name="Jones T."/>
            <person name="Grant M."/>
            <person name="Ambacheew D."/>
            <person name="Muzemil S."/>
            <person name="Studholme D.J."/>
        </authorList>
    </citation>
    <scope>NUCLEOTIDE SEQUENCE [LARGE SCALE GENOMIC DNA]</scope>
</reference>
<feature type="domain" description="Peptidase S49" evidence="6">
    <location>
        <begin position="221"/>
        <end position="264"/>
    </location>
</feature>
<gene>
    <name evidence="7" type="ORF">B296_00001066</name>
</gene>
<evidence type="ECO:0000313" key="7">
    <source>
        <dbReference type="EMBL" id="RRT85648.1"/>
    </source>
</evidence>
<keyword evidence="3" id="KW-0378">Hydrolase</keyword>
<proteinExistence type="inferred from homology"/>
<dbReference type="Pfam" id="PF01343">
    <property type="entry name" value="Peptidase_S49"/>
    <property type="match status" value="1"/>
</dbReference>
<keyword evidence="4" id="KW-0720">Serine protease</keyword>
<dbReference type="AlphaFoldDB" id="A0A427BB17"/>
<keyword evidence="2" id="KW-0645">Protease</keyword>
<protein>
    <recommendedName>
        <fullName evidence="6">Peptidase S49 domain-containing protein</fullName>
    </recommendedName>
</protein>
<feature type="region of interest" description="Disordered" evidence="5">
    <location>
        <begin position="63"/>
        <end position="97"/>
    </location>
</feature>
<evidence type="ECO:0000256" key="2">
    <source>
        <dbReference type="ARBA" id="ARBA00022670"/>
    </source>
</evidence>
<dbReference type="InterPro" id="IPR029045">
    <property type="entry name" value="ClpP/crotonase-like_dom_sf"/>
</dbReference>
<sequence length="369" mass="40340">MSSRIPLLKLSQRCRQSLGSLLGLQPPLAALLRRSPPPPPPPPLFPSTSGRLCYSPIRSLASTADGVNDAGRSERIGTDGNPPNSPPPPPSASGLDYPTGEFEMEGFGWWRRLVVKLRLFFALPWVRVEKGSVLKMQLRGKVRFLCSCHIPVIPKRFTILETKIDNGLDEAIRVESNKISTECYIPTAGQVMSMLKERLGQKKKKKLLMVDYRIWREIKLLAASKPVIASMSDVAASGGYYLAMAAGTILAEKLTLTGSIGVVRGDYSELLAKCTQYAYTQFRDKAALSRSMTVKLVEASRPSPTLPERLGGIVNSLFGLDMAVKEVMQDLTFSDGVQARSDGILLDIAGNISEDNHVLHLIKDCLGSS</sequence>
<dbReference type="PANTHER" id="PTHR33209">
    <property type="entry name" value="PROTEASE 4"/>
    <property type="match status" value="1"/>
</dbReference>
<dbReference type="GO" id="GO:0008236">
    <property type="term" value="F:serine-type peptidase activity"/>
    <property type="evidence" value="ECO:0007669"/>
    <property type="project" value="UniProtKB-KW"/>
</dbReference>
<dbReference type="EMBL" id="AMZH03000083">
    <property type="protein sequence ID" value="RRT85648.1"/>
    <property type="molecule type" value="Genomic_DNA"/>
</dbReference>
<evidence type="ECO:0000259" key="6">
    <source>
        <dbReference type="Pfam" id="PF01343"/>
    </source>
</evidence>
<evidence type="ECO:0000256" key="4">
    <source>
        <dbReference type="ARBA" id="ARBA00022825"/>
    </source>
</evidence>
<comment type="similarity">
    <text evidence="1">Belongs to the peptidase S49 family.</text>
</comment>
<feature type="compositionally biased region" description="Pro residues" evidence="5">
    <location>
        <begin position="35"/>
        <end position="45"/>
    </location>
</feature>
<evidence type="ECO:0000313" key="8">
    <source>
        <dbReference type="Proteomes" id="UP000287651"/>
    </source>
</evidence>
<dbReference type="InterPro" id="IPR002142">
    <property type="entry name" value="Peptidase_S49"/>
</dbReference>
<dbReference type="PANTHER" id="PTHR33209:SF1">
    <property type="entry name" value="PEPTIDASE S49 DOMAIN-CONTAINING PROTEIN"/>
    <property type="match status" value="1"/>
</dbReference>
<evidence type="ECO:0000256" key="1">
    <source>
        <dbReference type="ARBA" id="ARBA00008683"/>
    </source>
</evidence>
<dbReference type="GO" id="GO:0006508">
    <property type="term" value="P:proteolysis"/>
    <property type="evidence" value="ECO:0007669"/>
    <property type="project" value="UniProtKB-KW"/>
</dbReference>
<dbReference type="Gene3D" id="3.90.226.10">
    <property type="entry name" value="2-enoyl-CoA Hydratase, Chain A, domain 1"/>
    <property type="match status" value="1"/>
</dbReference>
<dbReference type="Proteomes" id="UP000287651">
    <property type="component" value="Unassembled WGS sequence"/>
</dbReference>
<dbReference type="SUPFAM" id="SSF52096">
    <property type="entry name" value="ClpP/crotonase"/>
    <property type="match status" value="1"/>
</dbReference>
<feature type="region of interest" description="Disordered" evidence="5">
    <location>
        <begin position="30"/>
        <end position="50"/>
    </location>
</feature>
<evidence type="ECO:0000256" key="5">
    <source>
        <dbReference type="SAM" id="MobiDB-lite"/>
    </source>
</evidence>